<gene>
    <name evidence="2" type="ORF">R0135_12270</name>
</gene>
<dbReference type="Proteomes" id="UP001626537">
    <property type="component" value="Chromosome"/>
</dbReference>
<keyword evidence="3" id="KW-1185">Reference proteome</keyword>
<accession>A0ABZ0HZA0</accession>
<dbReference type="InterPro" id="IPR023387">
    <property type="entry name" value="DUF1653-like_dom"/>
</dbReference>
<name>A0ABZ0HZA0_9GAMM</name>
<organism evidence="2 3">
    <name type="scientific">Congregibacter variabilis</name>
    <dbReference type="NCBI Taxonomy" id="3081200"/>
    <lineage>
        <taxon>Bacteria</taxon>
        <taxon>Pseudomonadati</taxon>
        <taxon>Pseudomonadota</taxon>
        <taxon>Gammaproteobacteria</taxon>
        <taxon>Cellvibrionales</taxon>
        <taxon>Halieaceae</taxon>
        <taxon>Congregibacter</taxon>
    </lineage>
</organism>
<dbReference type="EMBL" id="CP136864">
    <property type="protein sequence ID" value="WOJ92557.1"/>
    <property type="molecule type" value="Genomic_DNA"/>
</dbReference>
<dbReference type="RefSeq" id="WP_407347158.1">
    <property type="nucleotide sequence ID" value="NZ_CP136864.1"/>
</dbReference>
<reference evidence="2 3" key="1">
    <citation type="submission" date="2023-10" db="EMBL/GenBank/DDBJ databases">
        <title>Two novel species belonging to the OM43/NOR5 clade.</title>
        <authorList>
            <person name="Park M."/>
        </authorList>
    </citation>
    <scope>NUCLEOTIDE SEQUENCE [LARGE SCALE GENOMIC DNA]</scope>
    <source>
        <strain evidence="2 3">IMCC43200</strain>
    </source>
</reference>
<evidence type="ECO:0000313" key="3">
    <source>
        <dbReference type="Proteomes" id="UP001626537"/>
    </source>
</evidence>
<protein>
    <submittedName>
        <fullName evidence="2">DUF1653 domain-containing protein</fullName>
    </submittedName>
</protein>
<feature type="domain" description="DUF1653" evidence="1">
    <location>
        <begin position="6"/>
        <end position="66"/>
    </location>
</feature>
<proteinExistence type="predicted"/>
<evidence type="ECO:0000313" key="2">
    <source>
        <dbReference type="EMBL" id="WOJ92557.1"/>
    </source>
</evidence>
<dbReference type="Gene3D" id="2.30.30.320">
    <property type="entry name" value="DUF1653-like domain"/>
    <property type="match status" value="1"/>
</dbReference>
<sequence length="79" mass="9092">MTLRPGRYQHYKGAYYEVIGVARHSETDEYLALYRPLYGDRGLWVRPLAMFQEDVVVEGSSMPRFAWTGADDSDTEQDG</sequence>
<dbReference type="Pfam" id="PF07866">
    <property type="entry name" value="DUF1653"/>
    <property type="match status" value="1"/>
</dbReference>
<evidence type="ECO:0000259" key="1">
    <source>
        <dbReference type="Pfam" id="PF07866"/>
    </source>
</evidence>
<dbReference type="InterPro" id="IPR037135">
    <property type="entry name" value="DUF1653-like_dom_sf"/>
</dbReference>